<dbReference type="InterPro" id="IPR051464">
    <property type="entry name" value="Peptidase_M42_aminopept"/>
</dbReference>
<accession>A0A840IH58</accession>
<comment type="caution">
    <text evidence="9">The sequence shown here is derived from an EMBL/GenBank/DDBJ whole genome shotgun (WGS) entry which is preliminary data.</text>
</comment>
<dbReference type="GO" id="GO:0004177">
    <property type="term" value="F:aminopeptidase activity"/>
    <property type="evidence" value="ECO:0007669"/>
    <property type="project" value="UniProtKB-UniRule"/>
</dbReference>
<evidence type="ECO:0000313" key="9">
    <source>
        <dbReference type="EMBL" id="MBB4663288.1"/>
    </source>
</evidence>
<keyword evidence="5 9" id="KW-0378">Hydrolase</keyword>
<feature type="binding site" evidence="8">
    <location>
        <position position="63"/>
    </location>
    <ligand>
        <name>Zn(2+)</name>
        <dbReference type="ChEBI" id="CHEBI:29105"/>
        <label>1</label>
    </ligand>
</feature>
<reference evidence="9 10" key="1">
    <citation type="submission" date="2020-08" db="EMBL/GenBank/DDBJ databases">
        <title>Genomic Encyclopedia of Archaeal and Bacterial Type Strains, Phase II (KMG-II): from individual species to whole genera.</title>
        <authorList>
            <person name="Goeker M."/>
        </authorList>
    </citation>
    <scope>NUCLEOTIDE SEQUENCE [LARGE SCALE GENOMIC DNA]</scope>
    <source>
        <strain evidence="9 10">DSM 23288</strain>
    </source>
</reference>
<keyword evidence="3" id="KW-0645">Protease</keyword>
<dbReference type="InterPro" id="IPR008007">
    <property type="entry name" value="Peptidase_M42"/>
</dbReference>
<feature type="binding site" evidence="8">
    <location>
        <position position="318"/>
    </location>
    <ligand>
        <name>Zn(2+)</name>
        <dbReference type="ChEBI" id="CHEBI:29105"/>
        <label>2</label>
    </ligand>
</feature>
<dbReference type="Gene3D" id="2.40.30.40">
    <property type="entry name" value="Peptidase M42, domain 2"/>
    <property type="match status" value="1"/>
</dbReference>
<evidence type="ECO:0000256" key="3">
    <source>
        <dbReference type="ARBA" id="ARBA00022670"/>
    </source>
</evidence>
<sequence length="351" mass="36950">MPTPDFLRTLLTTAGPSGYERPVATVWRDAAKAFAEVSADVVGSSVARVRGTAGGPLTAVIGHIDEIGVIVTHIDDDGFLRFEGVGGWDPIILVGQRVTLTTKGGEVEGVIGKKPIHLMKPDDRKSVPELKDLHIDIGARDGEEARALARVGDVAVIAGEPVELPNDRVVSRAMDNRLGAYVAFEVARLVAEAGGAPGDVAAVAAVQEETNLVGSRTSVFSLKPDVAVVVDVTFATDQPGVQLGELSRQPFGSGPSITRGSMIHPLVAELLIETAEEEGIPYTLSAAGRATGTDGDVVHLTRGGIPTAVVSIPLRYMHSPVEMVQLDDVENTAKLIAAFTRKLTAETSFER</sequence>
<dbReference type="GO" id="GO:0006508">
    <property type="term" value="P:proteolysis"/>
    <property type="evidence" value="ECO:0007669"/>
    <property type="project" value="UniProtKB-KW"/>
</dbReference>
<evidence type="ECO:0000256" key="1">
    <source>
        <dbReference type="ARBA" id="ARBA00006272"/>
    </source>
</evidence>
<name>A0A840IH58_9ACTN</name>
<keyword evidence="10" id="KW-1185">Reference proteome</keyword>
<dbReference type="SUPFAM" id="SSF101821">
    <property type="entry name" value="Aminopeptidase/glucanase lid domain"/>
    <property type="match status" value="1"/>
</dbReference>
<feature type="binding site" evidence="8">
    <location>
        <position position="175"/>
    </location>
    <ligand>
        <name>Zn(2+)</name>
        <dbReference type="ChEBI" id="CHEBI:29105"/>
        <label>1</label>
    </ligand>
</feature>
<feature type="binding site" evidence="8">
    <location>
        <position position="231"/>
    </location>
    <ligand>
        <name>Zn(2+)</name>
        <dbReference type="ChEBI" id="CHEBI:29105"/>
        <label>1</label>
    </ligand>
</feature>
<keyword evidence="2" id="KW-0031">Aminopeptidase</keyword>
<organism evidence="9 10">
    <name type="scientific">Conexibacter arvalis</name>
    <dbReference type="NCBI Taxonomy" id="912552"/>
    <lineage>
        <taxon>Bacteria</taxon>
        <taxon>Bacillati</taxon>
        <taxon>Actinomycetota</taxon>
        <taxon>Thermoleophilia</taxon>
        <taxon>Solirubrobacterales</taxon>
        <taxon>Conexibacteraceae</taxon>
        <taxon>Conexibacter</taxon>
    </lineage>
</organism>
<feature type="binding site" evidence="8">
    <location>
        <position position="175"/>
    </location>
    <ligand>
        <name>Zn(2+)</name>
        <dbReference type="ChEBI" id="CHEBI:29105"/>
        <label>2</label>
    </ligand>
</feature>
<dbReference type="PANTHER" id="PTHR32481:SF20">
    <property type="entry name" value="AMINOPEPTIDASE YSDC"/>
    <property type="match status" value="1"/>
</dbReference>
<comment type="similarity">
    <text evidence="1 6">Belongs to the peptidase M42 family.</text>
</comment>
<evidence type="ECO:0000256" key="2">
    <source>
        <dbReference type="ARBA" id="ARBA00022438"/>
    </source>
</evidence>
<evidence type="ECO:0000256" key="8">
    <source>
        <dbReference type="PIRSR" id="PIRSR001123-2"/>
    </source>
</evidence>
<keyword evidence="4 8" id="KW-0479">Metal-binding</keyword>
<dbReference type="SUPFAM" id="SSF53187">
    <property type="entry name" value="Zn-dependent exopeptidases"/>
    <property type="match status" value="1"/>
</dbReference>
<dbReference type="GO" id="GO:0008810">
    <property type="term" value="F:cellulase activity"/>
    <property type="evidence" value="ECO:0007669"/>
    <property type="project" value="UniProtKB-EC"/>
</dbReference>
<evidence type="ECO:0000256" key="5">
    <source>
        <dbReference type="ARBA" id="ARBA00022801"/>
    </source>
</evidence>
<dbReference type="PIRSF" id="PIRSF001123">
    <property type="entry name" value="PepA_GA"/>
    <property type="match status" value="1"/>
</dbReference>
<feature type="active site" description="Proton acceptor" evidence="7">
    <location>
        <position position="208"/>
    </location>
</feature>
<dbReference type="PANTHER" id="PTHR32481">
    <property type="entry name" value="AMINOPEPTIDASE"/>
    <property type="match status" value="1"/>
</dbReference>
<dbReference type="CDD" id="cd05656">
    <property type="entry name" value="M42_Frv"/>
    <property type="match status" value="1"/>
</dbReference>
<dbReference type="EMBL" id="JACHNU010000003">
    <property type="protein sequence ID" value="MBB4663288.1"/>
    <property type="molecule type" value="Genomic_DNA"/>
</dbReference>
<protein>
    <submittedName>
        <fullName evidence="9">Endoglucanase</fullName>
        <ecNumber evidence="9">3.2.1.4</ecNumber>
    </submittedName>
</protein>
<dbReference type="Pfam" id="PF05343">
    <property type="entry name" value="Peptidase_M42"/>
    <property type="match status" value="1"/>
</dbReference>
<dbReference type="EC" id="3.2.1.4" evidence="9"/>
<dbReference type="RefSeq" id="WP_183343009.1">
    <property type="nucleotide sequence ID" value="NZ_JACHNU010000003.1"/>
</dbReference>
<proteinExistence type="inferred from homology"/>
<evidence type="ECO:0000256" key="4">
    <source>
        <dbReference type="ARBA" id="ARBA00022723"/>
    </source>
</evidence>
<comment type="cofactor">
    <cofactor evidence="8">
        <name>a divalent metal cation</name>
        <dbReference type="ChEBI" id="CHEBI:60240"/>
    </cofactor>
    <text evidence="8">Binds 2 divalent metal cations per subunit.</text>
</comment>
<keyword evidence="9" id="KW-0326">Glycosidase</keyword>
<dbReference type="AlphaFoldDB" id="A0A840IH58"/>
<feature type="binding site" evidence="8">
    <location>
        <position position="209"/>
    </location>
    <ligand>
        <name>Zn(2+)</name>
        <dbReference type="ChEBI" id="CHEBI:29105"/>
        <label>2</label>
    </ligand>
</feature>
<dbReference type="GO" id="GO:0046872">
    <property type="term" value="F:metal ion binding"/>
    <property type="evidence" value="ECO:0007669"/>
    <property type="project" value="UniProtKB-UniRule"/>
</dbReference>
<evidence type="ECO:0000256" key="6">
    <source>
        <dbReference type="PIRNR" id="PIRNR001123"/>
    </source>
</evidence>
<dbReference type="InterPro" id="IPR023367">
    <property type="entry name" value="Peptidase_M42_dom2"/>
</dbReference>
<evidence type="ECO:0000256" key="7">
    <source>
        <dbReference type="PIRSR" id="PIRSR001123-1"/>
    </source>
</evidence>
<dbReference type="Gene3D" id="3.40.630.10">
    <property type="entry name" value="Zn peptidases"/>
    <property type="match status" value="1"/>
</dbReference>
<evidence type="ECO:0000313" key="10">
    <source>
        <dbReference type="Proteomes" id="UP000585272"/>
    </source>
</evidence>
<dbReference type="Proteomes" id="UP000585272">
    <property type="component" value="Unassembled WGS sequence"/>
</dbReference>
<gene>
    <name evidence="9" type="ORF">BDZ31_002877</name>
</gene>